<dbReference type="NCBIfam" id="NF004538">
    <property type="entry name" value="PRK05888.1-4"/>
    <property type="match status" value="1"/>
</dbReference>
<keyword evidence="4" id="KW-0479">Metal-binding</keyword>
<dbReference type="AlphaFoldDB" id="A0A835VHC6"/>
<dbReference type="GO" id="GO:0003954">
    <property type="term" value="F:NADH dehydrogenase activity"/>
    <property type="evidence" value="ECO:0007669"/>
    <property type="project" value="TreeGrafter"/>
</dbReference>
<feature type="domain" description="4Fe-4S ferredoxin-type" evidence="9">
    <location>
        <begin position="182"/>
        <end position="211"/>
    </location>
</feature>
<evidence type="ECO:0000313" key="11">
    <source>
        <dbReference type="Proteomes" id="UP000636800"/>
    </source>
</evidence>
<comment type="caution">
    <text evidence="10">The sequence shown here is derived from an EMBL/GenBank/DDBJ whole genome shotgun (WGS) entry which is preliminary data.</text>
</comment>
<keyword evidence="5" id="KW-1278">Translocase</keyword>
<feature type="domain" description="4Fe-4S ferredoxin-type" evidence="9">
    <location>
        <begin position="143"/>
        <end position="172"/>
    </location>
</feature>
<keyword evidence="11" id="KW-1185">Reference proteome</keyword>
<dbReference type="PROSITE" id="PS00198">
    <property type="entry name" value="4FE4S_FER_1"/>
    <property type="match status" value="2"/>
</dbReference>
<dbReference type="GO" id="GO:0006120">
    <property type="term" value="P:mitochondrial electron transport, NADH to ubiquinone"/>
    <property type="evidence" value="ECO:0007669"/>
    <property type="project" value="TreeGrafter"/>
</dbReference>
<dbReference type="InterPro" id="IPR010226">
    <property type="entry name" value="NADH_quinone_OxRdtase_chainI"/>
</dbReference>
<dbReference type="OrthoDB" id="1928519at2759"/>
<feature type="region of interest" description="Disordered" evidence="8">
    <location>
        <begin position="236"/>
        <end position="261"/>
    </location>
</feature>
<dbReference type="Pfam" id="PF12838">
    <property type="entry name" value="Fer4_7"/>
    <property type="match status" value="1"/>
</dbReference>
<dbReference type="InterPro" id="IPR017900">
    <property type="entry name" value="4Fe4S_Fe_S_CS"/>
</dbReference>
<dbReference type="GO" id="GO:0046872">
    <property type="term" value="F:metal ion binding"/>
    <property type="evidence" value="ECO:0007669"/>
    <property type="project" value="UniProtKB-KW"/>
</dbReference>
<comment type="cofactor">
    <cofactor evidence="1">
        <name>[4Fe-4S] cluster</name>
        <dbReference type="ChEBI" id="CHEBI:49883"/>
    </cofactor>
</comment>
<comment type="similarity">
    <text evidence="2">Belongs to the complex I 23 kDa subunit family.</text>
</comment>
<dbReference type="GO" id="GO:0005739">
    <property type="term" value="C:mitochondrion"/>
    <property type="evidence" value="ECO:0007669"/>
    <property type="project" value="GOC"/>
</dbReference>
<evidence type="ECO:0000256" key="8">
    <source>
        <dbReference type="SAM" id="MobiDB-lite"/>
    </source>
</evidence>
<evidence type="ECO:0000259" key="9">
    <source>
        <dbReference type="PROSITE" id="PS51379"/>
    </source>
</evidence>
<evidence type="ECO:0000256" key="3">
    <source>
        <dbReference type="ARBA" id="ARBA00022485"/>
    </source>
</evidence>
<dbReference type="NCBIfam" id="TIGR01971">
    <property type="entry name" value="NuoI"/>
    <property type="match status" value="1"/>
</dbReference>
<keyword evidence="7" id="KW-0411">Iron-sulfur</keyword>
<evidence type="ECO:0000256" key="2">
    <source>
        <dbReference type="ARBA" id="ARBA00010277"/>
    </source>
</evidence>
<proteinExistence type="inferred from homology"/>
<dbReference type="PANTHER" id="PTHR10849">
    <property type="entry name" value="NADH DEHYDROGENASE UBIQUINONE IRON-SULFUR PROTEIN 8, MITOCHONDRIAL"/>
    <property type="match status" value="1"/>
</dbReference>
<accession>A0A835VHC6</accession>
<reference evidence="10 11" key="1">
    <citation type="journal article" date="2020" name="Nat. Food">
        <title>A phased Vanilla planifolia genome enables genetic improvement of flavour and production.</title>
        <authorList>
            <person name="Hasing T."/>
            <person name="Tang H."/>
            <person name="Brym M."/>
            <person name="Khazi F."/>
            <person name="Huang T."/>
            <person name="Chambers A.H."/>
        </authorList>
    </citation>
    <scope>NUCLEOTIDE SEQUENCE [LARGE SCALE GENOMIC DNA]</scope>
    <source>
        <tissue evidence="10">Leaf</tissue>
    </source>
</reference>
<name>A0A835VHC6_VANPL</name>
<evidence type="ECO:0000256" key="7">
    <source>
        <dbReference type="ARBA" id="ARBA00023014"/>
    </source>
</evidence>
<evidence type="ECO:0000256" key="5">
    <source>
        <dbReference type="ARBA" id="ARBA00022967"/>
    </source>
</evidence>
<sequence length="325" mass="36531">MGGVLRAWKGAEGAVVLRVPKGRRRVLKVEKVEALRSGRRQGEEFRGNEEARFKERGAIAALFGTRFNIDWELEGWQAYTRGEENEEREKLTKEIKDWSSGLMYCINCSFERGINTLFLPEMINYPFEKGPLNPRFRGEHTLRRYPTGEERCIACKLCEAICPAQAITIEAEEREDGSRRTTRYDIDMTKCIYCGFCQEACPVDTIVERSNFNLPLKHTIINDRGDRKVERARIRDVRQRAGDEGRHQGDGRSGPDGRNITVNENQSVVVVVVVVVVTEEERRRLPKSWVDTGGGSGGGYSRGSGGTAVEVAAAMEVDLATRAAV</sequence>
<evidence type="ECO:0000256" key="6">
    <source>
        <dbReference type="ARBA" id="ARBA00023004"/>
    </source>
</evidence>
<keyword evidence="3" id="KW-0004">4Fe-4S</keyword>
<dbReference type="EMBL" id="JADCNL010000001">
    <property type="protein sequence ID" value="KAG0497183.1"/>
    <property type="molecule type" value="Genomic_DNA"/>
</dbReference>
<gene>
    <name evidence="10" type="ORF">HPP92_001874</name>
</gene>
<dbReference type="GO" id="GO:0032981">
    <property type="term" value="P:mitochondrial respiratory chain complex I assembly"/>
    <property type="evidence" value="ECO:0007669"/>
    <property type="project" value="TreeGrafter"/>
</dbReference>
<dbReference type="Gene3D" id="3.30.70.3270">
    <property type="match status" value="1"/>
</dbReference>
<protein>
    <recommendedName>
        <fullName evidence="9">4Fe-4S ferredoxin-type domain-containing protein</fullName>
    </recommendedName>
</protein>
<keyword evidence="6" id="KW-0408">Iron</keyword>
<evidence type="ECO:0000313" key="10">
    <source>
        <dbReference type="EMBL" id="KAG0497183.1"/>
    </source>
</evidence>
<dbReference type="GO" id="GO:0051539">
    <property type="term" value="F:4 iron, 4 sulfur cluster binding"/>
    <property type="evidence" value="ECO:0007669"/>
    <property type="project" value="UniProtKB-KW"/>
</dbReference>
<organism evidence="10 11">
    <name type="scientific">Vanilla planifolia</name>
    <name type="common">Vanilla</name>
    <dbReference type="NCBI Taxonomy" id="51239"/>
    <lineage>
        <taxon>Eukaryota</taxon>
        <taxon>Viridiplantae</taxon>
        <taxon>Streptophyta</taxon>
        <taxon>Embryophyta</taxon>
        <taxon>Tracheophyta</taxon>
        <taxon>Spermatophyta</taxon>
        <taxon>Magnoliopsida</taxon>
        <taxon>Liliopsida</taxon>
        <taxon>Asparagales</taxon>
        <taxon>Orchidaceae</taxon>
        <taxon>Vanilloideae</taxon>
        <taxon>Vanilleae</taxon>
        <taxon>Vanilla</taxon>
    </lineage>
</organism>
<dbReference type="SUPFAM" id="SSF54862">
    <property type="entry name" value="4Fe-4S ferredoxins"/>
    <property type="match status" value="1"/>
</dbReference>
<dbReference type="GO" id="GO:0016020">
    <property type="term" value="C:membrane"/>
    <property type="evidence" value="ECO:0007669"/>
    <property type="project" value="InterPro"/>
</dbReference>
<dbReference type="PROSITE" id="PS51379">
    <property type="entry name" value="4FE4S_FER_2"/>
    <property type="match status" value="2"/>
</dbReference>
<evidence type="ECO:0000256" key="1">
    <source>
        <dbReference type="ARBA" id="ARBA00001966"/>
    </source>
</evidence>
<dbReference type="InterPro" id="IPR017896">
    <property type="entry name" value="4Fe4S_Fe-S-bd"/>
</dbReference>
<dbReference type="Proteomes" id="UP000636800">
    <property type="component" value="Chromosome 1"/>
</dbReference>
<dbReference type="PANTHER" id="PTHR10849:SF20">
    <property type="entry name" value="NADH DEHYDROGENASE [UBIQUINONE] IRON-SULFUR PROTEIN 8, MITOCHONDRIAL"/>
    <property type="match status" value="1"/>
</dbReference>
<feature type="compositionally biased region" description="Basic and acidic residues" evidence="8">
    <location>
        <begin position="236"/>
        <end position="255"/>
    </location>
</feature>
<dbReference type="HAMAP" id="MF_01351">
    <property type="entry name" value="NDH1_NuoI"/>
    <property type="match status" value="1"/>
</dbReference>
<evidence type="ECO:0000256" key="4">
    <source>
        <dbReference type="ARBA" id="ARBA00022723"/>
    </source>
</evidence>